<evidence type="ECO:0000256" key="6">
    <source>
        <dbReference type="ARBA" id="ARBA00022679"/>
    </source>
</evidence>
<evidence type="ECO:0000259" key="16">
    <source>
        <dbReference type="PROSITE" id="PS50885"/>
    </source>
</evidence>
<dbReference type="GO" id="GO:0000155">
    <property type="term" value="F:phosphorelay sensor kinase activity"/>
    <property type="evidence" value="ECO:0007669"/>
    <property type="project" value="InterPro"/>
</dbReference>
<dbReference type="PRINTS" id="PR01780">
    <property type="entry name" value="LANTIREGPROT"/>
</dbReference>
<keyword evidence="13 14" id="KW-0472">Membrane</keyword>
<name>A0A2X0YC81_9BACI</name>
<evidence type="ECO:0000256" key="8">
    <source>
        <dbReference type="ARBA" id="ARBA00022741"/>
    </source>
</evidence>
<accession>A0A2X0YC81</accession>
<feature type="transmembrane region" description="Helical" evidence="14">
    <location>
        <begin position="153"/>
        <end position="174"/>
    </location>
</feature>
<evidence type="ECO:0000256" key="3">
    <source>
        <dbReference type="ARBA" id="ARBA00012438"/>
    </source>
</evidence>
<evidence type="ECO:0000259" key="15">
    <source>
        <dbReference type="PROSITE" id="PS50109"/>
    </source>
</evidence>
<feature type="domain" description="HAMP" evidence="16">
    <location>
        <begin position="176"/>
        <end position="228"/>
    </location>
</feature>
<sequence>METIKPRKGTHLHTFFLRYLFFLCLGIILLVALLIGLFMFAFSANIILPANYAETQITLAKDRIATSSSVTDEMIPDLVDYAVISNKGEFLSGTLTEKEASHAWRLKQKGETKSNARFYAFVEREQEVCILRYGLVPEYRTPVMRKYLPNPQLTVLLLFIIGVIIQATVLAVHFGRRLKRKMMGLQEAIEKIQHQNLDFHLKPSGIREIDDIALSFEQMKEALNTSLTQQWHAERARREQISALAHDLKTPLTIIRGNAELLLDTVQDEVQKEYNTYILKNTLEIEKFTKQLLDISNMEQSVGGVKTTVELASFIQQLEQQMKALALEKNIEVSVEKDKLPDVFMIEEELFYRALLNLIVNAIEHTPYNSKVTLSVQGEADVIHFTVIDSGAGFSPQDVKEATKQFYRGDPSRNTANHHGMGLYIVESIIQKHGGTLTLANDSITGGGKVIITIATS</sequence>
<dbReference type="Pfam" id="PF02518">
    <property type="entry name" value="HATPase_c"/>
    <property type="match status" value="1"/>
</dbReference>
<keyword evidence="12" id="KW-0902">Two-component regulatory system</keyword>
<evidence type="ECO:0000256" key="1">
    <source>
        <dbReference type="ARBA" id="ARBA00000085"/>
    </source>
</evidence>
<dbReference type="PROSITE" id="PS50885">
    <property type="entry name" value="HAMP"/>
    <property type="match status" value="1"/>
</dbReference>
<dbReference type="SMART" id="SM00388">
    <property type="entry name" value="HisKA"/>
    <property type="match status" value="1"/>
</dbReference>
<dbReference type="CDD" id="cd06225">
    <property type="entry name" value="HAMP"/>
    <property type="match status" value="1"/>
</dbReference>
<dbReference type="PANTHER" id="PTHR45528">
    <property type="entry name" value="SENSOR HISTIDINE KINASE CPXA"/>
    <property type="match status" value="1"/>
</dbReference>
<dbReference type="Pfam" id="PF00672">
    <property type="entry name" value="HAMP"/>
    <property type="match status" value="1"/>
</dbReference>
<dbReference type="RefSeq" id="WP_112117518.1">
    <property type="nucleotide sequence ID" value="NZ_UAQE01000001.1"/>
</dbReference>
<dbReference type="SUPFAM" id="SSF55874">
    <property type="entry name" value="ATPase domain of HSP90 chaperone/DNA topoisomerase II/histidine kinase"/>
    <property type="match status" value="1"/>
</dbReference>
<dbReference type="SMART" id="SM00387">
    <property type="entry name" value="HATPase_c"/>
    <property type="match status" value="1"/>
</dbReference>
<dbReference type="AlphaFoldDB" id="A0A2X0YC81"/>
<dbReference type="InterPro" id="IPR003594">
    <property type="entry name" value="HATPase_dom"/>
</dbReference>
<dbReference type="InterPro" id="IPR008358">
    <property type="entry name" value="Sig_transdc_His_kin/Pase_MprB"/>
</dbReference>
<dbReference type="PANTHER" id="PTHR45528:SF8">
    <property type="entry name" value="HISTIDINE KINASE"/>
    <property type="match status" value="1"/>
</dbReference>
<dbReference type="Gene3D" id="6.10.340.10">
    <property type="match status" value="1"/>
</dbReference>
<dbReference type="PROSITE" id="PS50109">
    <property type="entry name" value="HIS_KIN"/>
    <property type="match status" value="1"/>
</dbReference>
<keyword evidence="11 14" id="KW-1133">Transmembrane helix</keyword>
<reference evidence="17 18" key="1">
    <citation type="submission" date="2018-06" db="EMBL/GenBank/DDBJ databases">
        <authorList>
            <consortium name="Pathogen Informatics"/>
            <person name="Doyle S."/>
        </authorList>
    </citation>
    <scope>NUCLEOTIDE SEQUENCE [LARGE SCALE GENOMIC DNA]</scope>
    <source>
        <strain evidence="17 18">NCTC7582</strain>
    </source>
</reference>
<keyword evidence="8" id="KW-0547">Nucleotide-binding</keyword>
<evidence type="ECO:0000256" key="2">
    <source>
        <dbReference type="ARBA" id="ARBA00004651"/>
    </source>
</evidence>
<keyword evidence="5" id="KW-0597">Phosphoprotein</keyword>
<evidence type="ECO:0000256" key="5">
    <source>
        <dbReference type="ARBA" id="ARBA00022553"/>
    </source>
</evidence>
<feature type="domain" description="Histidine kinase" evidence="15">
    <location>
        <begin position="243"/>
        <end position="457"/>
    </location>
</feature>
<dbReference type="SMART" id="SM00304">
    <property type="entry name" value="HAMP"/>
    <property type="match status" value="1"/>
</dbReference>
<dbReference type="InterPro" id="IPR036097">
    <property type="entry name" value="HisK_dim/P_sf"/>
</dbReference>
<feature type="transmembrane region" description="Helical" evidence="14">
    <location>
        <begin position="20"/>
        <end position="42"/>
    </location>
</feature>
<evidence type="ECO:0000256" key="12">
    <source>
        <dbReference type="ARBA" id="ARBA00023012"/>
    </source>
</evidence>
<dbReference type="Gene3D" id="3.30.565.10">
    <property type="entry name" value="Histidine kinase-like ATPase, C-terminal domain"/>
    <property type="match status" value="1"/>
</dbReference>
<organism evidence="17 18">
    <name type="scientific">Lysinibacillus capsici</name>
    <dbReference type="NCBI Taxonomy" id="2115968"/>
    <lineage>
        <taxon>Bacteria</taxon>
        <taxon>Bacillati</taxon>
        <taxon>Bacillota</taxon>
        <taxon>Bacilli</taxon>
        <taxon>Bacillales</taxon>
        <taxon>Bacillaceae</taxon>
        <taxon>Lysinibacillus</taxon>
    </lineage>
</organism>
<dbReference type="CDD" id="cd00082">
    <property type="entry name" value="HisKA"/>
    <property type="match status" value="1"/>
</dbReference>
<dbReference type="Gene3D" id="1.10.287.130">
    <property type="match status" value="1"/>
</dbReference>
<dbReference type="Pfam" id="PF00512">
    <property type="entry name" value="HisKA"/>
    <property type="match status" value="1"/>
</dbReference>
<keyword evidence="4" id="KW-1003">Cell membrane</keyword>
<dbReference type="InterPro" id="IPR005467">
    <property type="entry name" value="His_kinase_dom"/>
</dbReference>
<dbReference type="GO" id="GO:0005524">
    <property type="term" value="F:ATP binding"/>
    <property type="evidence" value="ECO:0007669"/>
    <property type="project" value="UniProtKB-KW"/>
</dbReference>
<dbReference type="Proteomes" id="UP000251431">
    <property type="component" value="Unassembled WGS sequence"/>
</dbReference>
<dbReference type="EMBL" id="UAQE01000001">
    <property type="protein sequence ID" value="SPT99950.1"/>
    <property type="molecule type" value="Genomic_DNA"/>
</dbReference>
<proteinExistence type="predicted"/>
<comment type="subcellular location">
    <subcellularLocation>
        <location evidence="2">Cell membrane</location>
        <topology evidence="2">Multi-pass membrane protein</topology>
    </subcellularLocation>
</comment>
<evidence type="ECO:0000256" key="7">
    <source>
        <dbReference type="ARBA" id="ARBA00022692"/>
    </source>
</evidence>
<evidence type="ECO:0000256" key="11">
    <source>
        <dbReference type="ARBA" id="ARBA00022989"/>
    </source>
</evidence>
<dbReference type="GO" id="GO:0005886">
    <property type="term" value="C:plasma membrane"/>
    <property type="evidence" value="ECO:0007669"/>
    <property type="project" value="UniProtKB-SubCell"/>
</dbReference>
<dbReference type="InterPro" id="IPR003661">
    <property type="entry name" value="HisK_dim/P_dom"/>
</dbReference>
<keyword evidence="6 17" id="KW-0808">Transferase</keyword>
<dbReference type="InterPro" id="IPR050398">
    <property type="entry name" value="HssS/ArlS-like"/>
</dbReference>
<evidence type="ECO:0000256" key="9">
    <source>
        <dbReference type="ARBA" id="ARBA00022777"/>
    </source>
</evidence>
<evidence type="ECO:0000256" key="13">
    <source>
        <dbReference type="ARBA" id="ARBA00023136"/>
    </source>
</evidence>
<evidence type="ECO:0000256" key="14">
    <source>
        <dbReference type="SAM" id="Phobius"/>
    </source>
</evidence>
<evidence type="ECO:0000256" key="4">
    <source>
        <dbReference type="ARBA" id="ARBA00022475"/>
    </source>
</evidence>
<protein>
    <recommendedName>
        <fullName evidence="3">histidine kinase</fullName>
        <ecNumber evidence="3">2.7.13.3</ecNumber>
    </recommendedName>
</protein>
<keyword evidence="10" id="KW-0067">ATP-binding</keyword>
<dbReference type="EC" id="2.7.13.3" evidence="3"/>
<keyword evidence="9 17" id="KW-0418">Kinase</keyword>
<gene>
    <name evidence="17" type="primary">cusS</name>
    <name evidence="17" type="ORF">NCTC7582_02829</name>
</gene>
<comment type="catalytic activity">
    <reaction evidence="1">
        <text>ATP + protein L-histidine = ADP + protein N-phospho-L-histidine.</text>
        <dbReference type="EC" id="2.7.13.3"/>
    </reaction>
</comment>
<evidence type="ECO:0000256" key="10">
    <source>
        <dbReference type="ARBA" id="ARBA00022840"/>
    </source>
</evidence>
<evidence type="ECO:0000313" key="17">
    <source>
        <dbReference type="EMBL" id="SPT99950.1"/>
    </source>
</evidence>
<keyword evidence="7 14" id="KW-0812">Transmembrane</keyword>
<dbReference type="InterPro" id="IPR036890">
    <property type="entry name" value="HATPase_C_sf"/>
</dbReference>
<evidence type="ECO:0000313" key="18">
    <source>
        <dbReference type="Proteomes" id="UP000251431"/>
    </source>
</evidence>
<dbReference type="InterPro" id="IPR003660">
    <property type="entry name" value="HAMP_dom"/>
</dbReference>
<dbReference type="SUPFAM" id="SSF47384">
    <property type="entry name" value="Homodimeric domain of signal transducing histidine kinase"/>
    <property type="match status" value="1"/>
</dbReference>